<evidence type="ECO:0000256" key="3">
    <source>
        <dbReference type="SAM" id="MobiDB-lite"/>
    </source>
</evidence>
<sequence>MSRLQCGKKHITDCGNHANNWSQHVSVVQVAITETNKLADCSAEDRVLMMQSAAQKSLERFRLHEGIKEGVATAADVIGRLSTFVGGFLSAYPPAAMAVSGISAALPMLSKLLRESQAVADGLELIMGISDWYMGLCRLVFRRSWRDDQAFHRHSGVLKARVTALYSAILEFQIKCVCRCYRDRPVVRNLKIMLGSLDWKSEAELIRVRKENIKSDIQEFSDQLGIRLLQDLRDLLAKQLEETRDARELETSQKRRKYESQLAGRFMTTPEYSAQFKRNRREHVEGTCEWFCSQKKFLDWLDAAPGSVLLVSAHPGCGKSVLASYLADKVIPKRKPDAIVCYYFFKDNGEENKLCNAYSAFLHQLFSAHGALADHCKTKIENAGPDVKKHQHSLWSIFTTALECPEAGSVVCVLDALDECGEDGLRNLIDDLRTLHSLLRSEPSNTNVRFLLTMRQYPSVDRIVNLSHATRIQLSDDVEIRAFEKEVDLVVNHRLAGLARKRNLSAEAKKSIELGLRKQGRHQKTYLWTRLIFEVLERSEPLNDKEWEHLARTLPTSVHDAYTELLERVQPGQRADGLTLLHLVLAAYRPLTLSELNIALNVRKFNASELLDPESISGRLSDKDFYNWIIHTCGFLITEDSGKVHFIHQTAREFLLGTGDMGGETTPHKLAWAPKFENEDAHATMAESCVSYLSLQTCRTGAVRVALDSFAATLGGRGDENDNTTISDSSKASYNTWPAKPWLEIAAHPFAEYAIRFWPSHFRHSQRFTNGELSRDIDHTYWPLYVTLMDTSHPLLLVTARAQNVETLWAGPRVDLDYSNDDFTYDSCLLGFADELGILHVHGQRLEISGGVASLGALWGHVRVLRQMVDLSTQLTRWLSYFGILWLLAVLRDISLVSWLFQQLAGLQDPTLLFCAIVGRSIPCLDYLLLLGSRLHCRDRSGRLPMHLAADRLYGDIVEWLLDHGAAVDGLDRQGRTPLFAVLRPYALRVSAPNLQDVEDVAKLLVLGRNNTKADLTAKFDEIWGDSPLHLAASINWCPTWTLDRGRSCDGAQDTGLIALLIQSGAQVNTQNHVGKTPLMLACEKSALQNVSILLRNGANPNLTDTSGRSPLRYCIEDGHRVDVAKLLLKHGASQAISPRDGNTALHVVCMRVGSSQPLRMVEALLAHGADARALNADGRTPLNVAIWHNLGRGFEFSTNPSSWNLESIVVRLLNAGGQILVDVKEPISGMAGFDEVQWTPLHWASYRIATFLAQRLLEHGADVAARDSAGRTPLHVVLGGELLHGPLLQWRPGQVYNQPWVEKMVRMLLWHGAPVTARDNEGHTPADMAQGDWTWLERAAPGFLSGSSVALLRRPDLRLSADDYEPQTSQDLAPSSSTSESAADYESES</sequence>
<keyword evidence="1" id="KW-0677">Repeat</keyword>
<name>A0A1J7J2I7_9PEZI</name>
<dbReference type="SMART" id="SM00248">
    <property type="entry name" value="ANK"/>
    <property type="match status" value="8"/>
</dbReference>
<evidence type="ECO:0000259" key="6">
    <source>
        <dbReference type="Pfam" id="PF24883"/>
    </source>
</evidence>
<dbReference type="SUPFAM" id="SSF52540">
    <property type="entry name" value="P-loop containing nucleoside triphosphate hydrolases"/>
    <property type="match status" value="1"/>
</dbReference>
<feature type="domain" description="Nephrocystin 3-like N-terminal" evidence="6">
    <location>
        <begin position="286"/>
        <end position="455"/>
    </location>
</feature>
<dbReference type="Pfam" id="PF24883">
    <property type="entry name" value="NPHP3_N"/>
    <property type="match status" value="1"/>
</dbReference>
<dbReference type="InterPro" id="IPR027417">
    <property type="entry name" value="P-loop_NTPase"/>
</dbReference>
<evidence type="ECO:0000256" key="2">
    <source>
        <dbReference type="PROSITE-ProRule" id="PRU00023"/>
    </source>
</evidence>
<dbReference type="Gene3D" id="3.40.50.300">
    <property type="entry name" value="P-loop containing nucleotide triphosphate hydrolases"/>
    <property type="match status" value="1"/>
</dbReference>
<dbReference type="Pfam" id="PF17100">
    <property type="entry name" value="NACHT_N"/>
    <property type="match status" value="1"/>
</dbReference>
<dbReference type="PANTHER" id="PTHR10039">
    <property type="entry name" value="AMELOGENIN"/>
    <property type="match status" value="1"/>
</dbReference>
<dbReference type="Proteomes" id="UP000182658">
    <property type="component" value="Unassembled WGS sequence"/>
</dbReference>
<feature type="repeat" description="ANK" evidence="2">
    <location>
        <begin position="1074"/>
        <end position="1106"/>
    </location>
</feature>
<feature type="domain" description="NWD NACHT-NTPase N-terminal" evidence="4">
    <location>
        <begin position="32"/>
        <end position="216"/>
    </location>
</feature>
<dbReference type="InterPro" id="IPR056884">
    <property type="entry name" value="NPHP3-like_N"/>
</dbReference>
<proteinExistence type="predicted"/>
<feature type="repeat" description="ANK" evidence="2">
    <location>
        <begin position="1141"/>
        <end position="1177"/>
    </location>
</feature>
<reference evidence="7 8" key="1">
    <citation type="submission" date="2016-10" db="EMBL/GenBank/DDBJ databases">
        <title>Draft genome sequence of Coniochaeta ligniaria NRRL30616, a lignocellulolytic fungus for bioabatement of inhibitors in plant biomass hydrolysates.</title>
        <authorList>
            <consortium name="DOE Joint Genome Institute"/>
            <person name="Jimenez D.J."/>
            <person name="Hector R.E."/>
            <person name="Riley R."/>
            <person name="Sun H."/>
            <person name="Grigoriev I.V."/>
            <person name="Van Elsas J.D."/>
            <person name="Nichols N.N."/>
        </authorList>
    </citation>
    <scope>NUCLEOTIDE SEQUENCE [LARGE SCALE GENOMIC DNA]</scope>
    <source>
        <strain evidence="7 8">NRRL 30616</strain>
    </source>
</reference>
<feature type="region of interest" description="Disordered" evidence="3">
    <location>
        <begin position="1361"/>
        <end position="1390"/>
    </location>
</feature>
<feature type="repeat" description="ANK" evidence="2">
    <location>
        <begin position="1237"/>
        <end position="1269"/>
    </location>
</feature>
<evidence type="ECO:0000313" key="8">
    <source>
        <dbReference type="Proteomes" id="UP000182658"/>
    </source>
</evidence>
<keyword evidence="8" id="KW-1185">Reference proteome</keyword>
<evidence type="ECO:0000256" key="1">
    <source>
        <dbReference type="ARBA" id="ARBA00022737"/>
    </source>
</evidence>
<dbReference type="SUPFAM" id="SSF48403">
    <property type="entry name" value="Ankyrin repeat"/>
    <property type="match status" value="2"/>
</dbReference>
<feature type="compositionally biased region" description="Polar residues" evidence="3">
    <location>
        <begin position="1367"/>
        <end position="1382"/>
    </location>
</feature>
<evidence type="ECO:0000259" key="4">
    <source>
        <dbReference type="Pfam" id="PF17100"/>
    </source>
</evidence>
<dbReference type="EMBL" id="KV875099">
    <property type="protein sequence ID" value="OIW27529.1"/>
    <property type="molecule type" value="Genomic_DNA"/>
</dbReference>
<dbReference type="OrthoDB" id="194358at2759"/>
<dbReference type="Pfam" id="PF12796">
    <property type="entry name" value="Ank_2"/>
    <property type="match status" value="2"/>
</dbReference>
<dbReference type="STRING" id="1408157.A0A1J7J2I7"/>
<dbReference type="InterPro" id="IPR002110">
    <property type="entry name" value="Ankyrin_rpt"/>
</dbReference>
<dbReference type="PROSITE" id="PS50088">
    <property type="entry name" value="ANK_REPEAT"/>
    <property type="match status" value="5"/>
</dbReference>
<dbReference type="InParanoid" id="A0A1J7J2I7"/>
<dbReference type="Pfam" id="PF22939">
    <property type="entry name" value="WHD_GPIID"/>
    <property type="match status" value="1"/>
</dbReference>
<protein>
    <submittedName>
        <fullName evidence="7">Uncharacterized protein</fullName>
    </submittedName>
</protein>
<accession>A0A1J7J2I7</accession>
<feature type="repeat" description="ANK" evidence="2">
    <location>
        <begin position="941"/>
        <end position="973"/>
    </location>
</feature>
<feature type="domain" description="GPI inositol-deacylase winged helix" evidence="5">
    <location>
        <begin position="575"/>
        <end position="658"/>
    </location>
</feature>
<feature type="repeat" description="ANK" evidence="2">
    <location>
        <begin position="1107"/>
        <end position="1140"/>
    </location>
</feature>
<evidence type="ECO:0000259" key="5">
    <source>
        <dbReference type="Pfam" id="PF22939"/>
    </source>
</evidence>
<organism evidence="7 8">
    <name type="scientific">Coniochaeta ligniaria NRRL 30616</name>
    <dbReference type="NCBI Taxonomy" id="1408157"/>
    <lineage>
        <taxon>Eukaryota</taxon>
        <taxon>Fungi</taxon>
        <taxon>Dikarya</taxon>
        <taxon>Ascomycota</taxon>
        <taxon>Pezizomycotina</taxon>
        <taxon>Sordariomycetes</taxon>
        <taxon>Sordariomycetidae</taxon>
        <taxon>Coniochaetales</taxon>
        <taxon>Coniochaetaceae</taxon>
        <taxon>Coniochaeta</taxon>
    </lineage>
</organism>
<dbReference type="Gene3D" id="1.25.40.20">
    <property type="entry name" value="Ankyrin repeat-containing domain"/>
    <property type="match status" value="2"/>
</dbReference>
<evidence type="ECO:0000313" key="7">
    <source>
        <dbReference type="EMBL" id="OIW27529.1"/>
    </source>
</evidence>
<dbReference type="InterPro" id="IPR054471">
    <property type="entry name" value="GPIID_WHD"/>
</dbReference>
<dbReference type="PROSITE" id="PS50297">
    <property type="entry name" value="ANK_REP_REGION"/>
    <property type="match status" value="4"/>
</dbReference>
<dbReference type="Pfam" id="PF13637">
    <property type="entry name" value="Ank_4"/>
    <property type="match status" value="1"/>
</dbReference>
<gene>
    <name evidence="7" type="ORF">CONLIGDRAFT_436266</name>
</gene>
<keyword evidence="2" id="KW-0040">ANK repeat</keyword>
<dbReference type="InterPro" id="IPR036770">
    <property type="entry name" value="Ankyrin_rpt-contain_sf"/>
</dbReference>
<dbReference type="InterPro" id="IPR031359">
    <property type="entry name" value="NACHT_N"/>
</dbReference>
<dbReference type="Pfam" id="PF00023">
    <property type="entry name" value="Ank"/>
    <property type="match status" value="1"/>
</dbReference>